<keyword evidence="10" id="KW-0175">Coiled coil</keyword>
<evidence type="ECO:0000256" key="5">
    <source>
        <dbReference type="ARBA" id="ARBA00022777"/>
    </source>
</evidence>
<feature type="coiled-coil region" evidence="10">
    <location>
        <begin position="236"/>
        <end position="270"/>
    </location>
</feature>
<keyword evidence="2" id="KW-0723">Serine/threonine-protein kinase</keyword>
<feature type="compositionally biased region" description="Basic and acidic residues" evidence="11">
    <location>
        <begin position="541"/>
        <end position="554"/>
    </location>
</feature>
<evidence type="ECO:0000256" key="1">
    <source>
        <dbReference type="ARBA" id="ARBA00012513"/>
    </source>
</evidence>
<dbReference type="RefSeq" id="XP_005834751.1">
    <property type="nucleotide sequence ID" value="XM_005834694.1"/>
</dbReference>
<keyword evidence="4 9" id="KW-0547">Nucleotide-binding</keyword>
<dbReference type="STRING" id="905079.L1JH12"/>
<dbReference type="PROSITE" id="PS00107">
    <property type="entry name" value="PROTEIN_KINASE_ATP"/>
    <property type="match status" value="1"/>
</dbReference>
<feature type="binding site" evidence="9">
    <location>
        <position position="634"/>
    </location>
    <ligand>
        <name>ATP</name>
        <dbReference type="ChEBI" id="CHEBI:30616"/>
    </ligand>
</feature>
<reference evidence="15" key="3">
    <citation type="submission" date="2016-03" db="UniProtKB">
        <authorList>
            <consortium name="EnsemblProtists"/>
        </authorList>
    </citation>
    <scope>IDENTIFICATION</scope>
</reference>
<dbReference type="EnsemblProtists" id="EKX47771">
    <property type="protein sequence ID" value="EKX47771"/>
    <property type="gene ID" value="GUITHDRAFT_106323"/>
</dbReference>
<dbReference type="SUPFAM" id="SSF116907">
    <property type="entry name" value="Hook domain"/>
    <property type="match status" value="1"/>
</dbReference>
<evidence type="ECO:0000256" key="9">
    <source>
        <dbReference type="PROSITE-ProRule" id="PRU10141"/>
    </source>
</evidence>
<feature type="domain" description="Protein kinase" evidence="12">
    <location>
        <begin position="603"/>
        <end position="913"/>
    </location>
</feature>
<feature type="coiled-coil region" evidence="10">
    <location>
        <begin position="373"/>
        <end position="445"/>
    </location>
</feature>
<evidence type="ECO:0000256" key="6">
    <source>
        <dbReference type="ARBA" id="ARBA00022840"/>
    </source>
</evidence>
<evidence type="ECO:0000256" key="10">
    <source>
        <dbReference type="SAM" id="Coils"/>
    </source>
</evidence>
<evidence type="ECO:0000313" key="14">
    <source>
        <dbReference type="EMBL" id="EKX47771.1"/>
    </source>
</evidence>
<dbReference type="Gene3D" id="1.10.510.10">
    <property type="entry name" value="Transferase(Phosphotransferase) domain 1"/>
    <property type="match status" value="1"/>
</dbReference>
<reference evidence="14 16" key="1">
    <citation type="journal article" date="2012" name="Nature">
        <title>Algal genomes reveal evolutionary mosaicism and the fate of nucleomorphs.</title>
        <authorList>
            <consortium name="DOE Joint Genome Institute"/>
            <person name="Curtis B.A."/>
            <person name="Tanifuji G."/>
            <person name="Burki F."/>
            <person name="Gruber A."/>
            <person name="Irimia M."/>
            <person name="Maruyama S."/>
            <person name="Arias M.C."/>
            <person name="Ball S.G."/>
            <person name="Gile G.H."/>
            <person name="Hirakawa Y."/>
            <person name="Hopkins J.F."/>
            <person name="Kuo A."/>
            <person name="Rensing S.A."/>
            <person name="Schmutz J."/>
            <person name="Symeonidi A."/>
            <person name="Elias M."/>
            <person name="Eveleigh R.J."/>
            <person name="Herman E.K."/>
            <person name="Klute M.J."/>
            <person name="Nakayama T."/>
            <person name="Obornik M."/>
            <person name="Reyes-Prieto A."/>
            <person name="Armbrust E.V."/>
            <person name="Aves S.J."/>
            <person name="Beiko R.G."/>
            <person name="Coutinho P."/>
            <person name="Dacks J.B."/>
            <person name="Durnford D.G."/>
            <person name="Fast N.M."/>
            <person name="Green B.R."/>
            <person name="Grisdale C.J."/>
            <person name="Hempel F."/>
            <person name="Henrissat B."/>
            <person name="Hoppner M.P."/>
            <person name="Ishida K."/>
            <person name="Kim E."/>
            <person name="Koreny L."/>
            <person name="Kroth P.G."/>
            <person name="Liu Y."/>
            <person name="Malik S.B."/>
            <person name="Maier U.G."/>
            <person name="McRose D."/>
            <person name="Mock T."/>
            <person name="Neilson J.A."/>
            <person name="Onodera N.T."/>
            <person name="Poole A.M."/>
            <person name="Pritham E.J."/>
            <person name="Richards T.A."/>
            <person name="Rocap G."/>
            <person name="Roy S.W."/>
            <person name="Sarai C."/>
            <person name="Schaack S."/>
            <person name="Shirato S."/>
            <person name="Slamovits C.H."/>
            <person name="Spencer D.F."/>
            <person name="Suzuki S."/>
            <person name="Worden A.Z."/>
            <person name="Zauner S."/>
            <person name="Barry K."/>
            <person name="Bell C."/>
            <person name="Bharti A.K."/>
            <person name="Crow J.A."/>
            <person name="Grimwood J."/>
            <person name="Kramer R."/>
            <person name="Lindquist E."/>
            <person name="Lucas S."/>
            <person name="Salamov A."/>
            <person name="McFadden G.I."/>
            <person name="Lane C.E."/>
            <person name="Keeling P.J."/>
            <person name="Gray M.W."/>
            <person name="Grigoriev I.V."/>
            <person name="Archibald J.M."/>
        </authorList>
    </citation>
    <scope>NUCLEOTIDE SEQUENCE</scope>
    <source>
        <strain evidence="14 16">CCMP2712</strain>
    </source>
</reference>
<evidence type="ECO:0000256" key="4">
    <source>
        <dbReference type="ARBA" id="ARBA00022741"/>
    </source>
</evidence>
<dbReference type="GeneID" id="17304410"/>
<dbReference type="SMART" id="SM00220">
    <property type="entry name" value="S_TKc"/>
    <property type="match status" value="1"/>
</dbReference>
<dbReference type="AlphaFoldDB" id="L1JH12"/>
<evidence type="ECO:0000256" key="8">
    <source>
        <dbReference type="ARBA" id="ARBA00048679"/>
    </source>
</evidence>
<evidence type="ECO:0000256" key="7">
    <source>
        <dbReference type="ARBA" id="ARBA00047899"/>
    </source>
</evidence>
<keyword evidence="16" id="KW-1185">Reference proteome</keyword>
<dbReference type="Pfam" id="PF00069">
    <property type="entry name" value="Pkinase"/>
    <property type="match status" value="1"/>
</dbReference>
<dbReference type="InterPro" id="IPR000719">
    <property type="entry name" value="Prot_kinase_dom"/>
</dbReference>
<keyword evidence="3" id="KW-0808">Transferase</keyword>
<dbReference type="CDD" id="cd22211">
    <property type="entry name" value="HkD_SF"/>
    <property type="match status" value="1"/>
</dbReference>
<reference evidence="16" key="2">
    <citation type="submission" date="2012-11" db="EMBL/GenBank/DDBJ databases">
        <authorList>
            <person name="Kuo A."/>
            <person name="Curtis B.A."/>
            <person name="Tanifuji G."/>
            <person name="Burki F."/>
            <person name="Gruber A."/>
            <person name="Irimia M."/>
            <person name="Maruyama S."/>
            <person name="Arias M.C."/>
            <person name="Ball S.G."/>
            <person name="Gile G.H."/>
            <person name="Hirakawa Y."/>
            <person name="Hopkins J.F."/>
            <person name="Rensing S.A."/>
            <person name="Schmutz J."/>
            <person name="Symeonidi A."/>
            <person name="Elias M."/>
            <person name="Eveleigh R.J."/>
            <person name="Herman E.K."/>
            <person name="Klute M.J."/>
            <person name="Nakayama T."/>
            <person name="Obornik M."/>
            <person name="Reyes-Prieto A."/>
            <person name="Armbrust E.V."/>
            <person name="Aves S.J."/>
            <person name="Beiko R.G."/>
            <person name="Coutinho P."/>
            <person name="Dacks J.B."/>
            <person name="Durnford D.G."/>
            <person name="Fast N.M."/>
            <person name="Green B.R."/>
            <person name="Grisdale C."/>
            <person name="Hempe F."/>
            <person name="Henrissat B."/>
            <person name="Hoppner M.P."/>
            <person name="Ishida K.-I."/>
            <person name="Kim E."/>
            <person name="Koreny L."/>
            <person name="Kroth P.G."/>
            <person name="Liu Y."/>
            <person name="Malik S.-B."/>
            <person name="Maier U.G."/>
            <person name="McRose D."/>
            <person name="Mock T."/>
            <person name="Neilson J.A."/>
            <person name="Onodera N.T."/>
            <person name="Poole A.M."/>
            <person name="Pritham E.J."/>
            <person name="Richards T.A."/>
            <person name="Rocap G."/>
            <person name="Roy S.W."/>
            <person name="Sarai C."/>
            <person name="Schaack S."/>
            <person name="Shirato S."/>
            <person name="Slamovits C.H."/>
            <person name="Spencer D.F."/>
            <person name="Suzuki S."/>
            <person name="Worden A.Z."/>
            <person name="Zauner S."/>
            <person name="Barry K."/>
            <person name="Bell C."/>
            <person name="Bharti A.K."/>
            <person name="Crow J.A."/>
            <person name="Grimwood J."/>
            <person name="Kramer R."/>
            <person name="Lindquist E."/>
            <person name="Lucas S."/>
            <person name="Salamov A."/>
            <person name="McFadden G.I."/>
            <person name="Lane C.E."/>
            <person name="Keeling P.J."/>
            <person name="Gray M.W."/>
            <person name="Grigoriev I.V."/>
            <person name="Archibald J.M."/>
        </authorList>
    </citation>
    <scope>NUCLEOTIDE SEQUENCE</scope>
    <source>
        <strain evidence="16">CCMP2712</strain>
    </source>
</reference>
<dbReference type="GO" id="GO:0030705">
    <property type="term" value="P:cytoskeleton-dependent intracellular transport"/>
    <property type="evidence" value="ECO:0007669"/>
    <property type="project" value="InterPro"/>
</dbReference>
<keyword evidence="6 9" id="KW-0067">ATP-binding</keyword>
<evidence type="ECO:0000313" key="16">
    <source>
        <dbReference type="Proteomes" id="UP000011087"/>
    </source>
</evidence>
<feature type="domain" description="Calponin-homology (CH)" evidence="13">
    <location>
        <begin position="3"/>
        <end position="117"/>
    </location>
</feature>
<dbReference type="InterPro" id="IPR043936">
    <property type="entry name" value="HOOK_N"/>
</dbReference>
<dbReference type="KEGG" id="gtt:GUITHDRAFT_106323"/>
<dbReference type="PANTHER" id="PTHR24361">
    <property type="entry name" value="MITOGEN-ACTIVATED KINASE KINASE KINASE"/>
    <property type="match status" value="1"/>
</dbReference>
<dbReference type="EC" id="2.7.11.1" evidence="1"/>
<keyword evidence="5" id="KW-0418">Kinase</keyword>
<name>L1JH12_GUITC</name>
<dbReference type="PROSITE" id="PS50021">
    <property type="entry name" value="CH"/>
    <property type="match status" value="1"/>
</dbReference>
<dbReference type="InterPro" id="IPR001715">
    <property type="entry name" value="CH_dom"/>
</dbReference>
<dbReference type="GO" id="GO:0004674">
    <property type="term" value="F:protein serine/threonine kinase activity"/>
    <property type="evidence" value="ECO:0007669"/>
    <property type="project" value="UniProtKB-KW"/>
</dbReference>
<dbReference type="PANTHER" id="PTHR24361:SF433">
    <property type="entry name" value="PROTEIN KINASE DOMAIN-CONTAINING PROTEIN"/>
    <property type="match status" value="1"/>
</dbReference>
<comment type="catalytic activity">
    <reaction evidence="7">
        <text>L-threonyl-[protein] + ATP = O-phospho-L-threonyl-[protein] + ADP + H(+)</text>
        <dbReference type="Rhea" id="RHEA:46608"/>
        <dbReference type="Rhea" id="RHEA-COMP:11060"/>
        <dbReference type="Rhea" id="RHEA-COMP:11605"/>
        <dbReference type="ChEBI" id="CHEBI:15378"/>
        <dbReference type="ChEBI" id="CHEBI:30013"/>
        <dbReference type="ChEBI" id="CHEBI:30616"/>
        <dbReference type="ChEBI" id="CHEBI:61977"/>
        <dbReference type="ChEBI" id="CHEBI:456216"/>
        <dbReference type="EC" id="2.7.11.1"/>
    </reaction>
</comment>
<dbReference type="Pfam" id="PF19047">
    <property type="entry name" value="HOOK_N"/>
    <property type="match status" value="1"/>
</dbReference>
<evidence type="ECO:0000256" key="11">
    <source>
        <dbReference type="SAM" id="MobiDB-lite"/>
    </source>
</evidence>
<evidence type="ECO:0000259" key="13">
    <source>
        <dbReference type="PROSITE" id="PS50021"/>
    </source>
</evidence>
<dbReference type="OrthoDB" id="4062651at2759"/>
<dbReference type="PaxDb" id="55529-EKX47771"/>
<accession>L1JH12</accession>
<dbReference type="HOGENOM" id="CLU_315106_0_0_1"/>
<comment type="catalytic activity">
    <reaction evidence="8">
        <text>L-seryl-[protein] + ATP = O-phospho-L-seryl-[protein] + ADP + H(+)</text>
        <dbReference type="Rhea" id="RHEA:17989"/>
        <dbReference type="Rhea" id="RHEA-COMP:9863"/>
        <dbReference type="Rhea" id="RHEA-COMP:11604"/>
        <dbReference type="ChEBI" id="CHEBI:15378"/>
        <dbReference type="ChEBI" id="CHEBI:29999"/>
        <dbReference type="ChEBI" id="CHEBI:30616"/>
        <dbReference type="ChEBI" id="CHEBI:83421"/>
        <dbReference type="ChEBI" id="CHEBI:456216"/>
        <dbReference type="EC" id="2.7.11.1"/>
    </reaction>
</comment>
<protein>
    <recommendedName>
        <fullName evidence="1">non-specific serine/threonine protein kinase</fullName>
        <ecNumber evidence="1">2.7.11.1</ecNumber>
    </recommendedName>
</protein>
<dbReference type="EMBL" id="JH992988">
    <property type="protein sequence ID" value="EKX47771.1"/>
    <property type="molecule type" value="Genomic_DNA"/>
</dbReference>
<dbReference type="GO" id="GO:0005737">
    <property type="term" value="C:cytoplasm"/>
    <property type="evidence" value="ECO:0007669"/>
    <property type="project" value="TreeGrafter"/>
</dbReference>
<feature type="region of interest" description="Disordered" evidence="11">
    <location>
        <begin position="528"/>
        <end position="581"/>
    </location>
</feature>
<dbReference type="InterPro" id="IPR011009">
    <property type="entry name" value="Kinase-like_dom_sf"/>
</dbReference>
<organism evidence="14">
    <name type="scientific">Guillardia theta (strain CCMP2712)</name>
    <name type="common">Cryptophyte</name>
    <dbReference type="NCBI Taxonomy" id="905079"/>
    <lineage>
        <taxon>Eukaryota</taxon>
        <taxon>Cryptophyceae</taxon>
        <taxon>Pyrenomonadales</taxon>
        <taxon>Geminigeraceae</taxon>
        <taxon>Guillardia</taxon>
    </lineage>
</organism>
<evidence type="ECO:0000313" key="15">
    <source>
        <dbReference type="EnsemblProtists" id="EKX47771"/>
    </source>
</evidence>
<dbReference type="PROSITE" id="PS50011">
    <property type="entry name" value="PROTEIN_KINASE_DOM"/>
    <property type="match status" value="1"/>
</dbReference>
<dbReference type="Gene3D" id="1.10.418.10">
    <property type="entry name" value="Calponin-like domain"/>
    <property type="match status" value="1"/>
</dbReference>
<proteinExistence type="predicted"/>
<dbReference type="InterPro" id="IPR017441">
    <property type="entry name" value="Protein_kinase_ATP_BS"/>
</dbReference>
<evidence type="ECO:0000256" key="3">
    <source>
        <dbReference type="ARBA" id="ARBA00022679"/>
    </source>
</evidence>
<evidence type="ECO:0000256" key="2">
    <source>
        <dbReference type="ARBA" id="ARBA00022527"/>
    </source>
</evidence>
<sequence length="928" mass="104703">MEGSMEASAIQWINTFEDKEENKISSLDQLSDGLILHEVLRDIAPESFLEESLKLDVGSNVILKANNIKRLLKELDAYYRETFRQEMDVNSIDANAVARGEAEAIMKLVELVLGCAVQCEKRQRYIERLMNDLDKSSQANIMILTQTMKEFVGKASSKEDNNDEPVESTDQNRFRRLAHGAGVKYANLELEHQDALMQLRSARSELERVKVGIRIRENRQLRVGMMAGDLSGGGEAAKREAEVKVCRETIQRLEQDKATLQDEVATLKAHAGVKADMRDQLELEVQRLRSEHLESLASNEKMGEEIARHVEEKNALIFEAEKLTWEAEQRARAIEDKVIETCGGKSNDETLKANSNAGERFYQNCDDLLLAENQQLKADLSDKRRLLARKDEELAETKRMKNELQLAAADSSQAAVLQQQIKEMQLREEEQAKATRRKIAAQEREQTLLVSLMYDIGMELHRAFEMFFLKRIALQERTNKIDQSFSDPSQCLCGEKENCTSSVDEILDAAKRLDQLSLKCNEADEASEANSTSCGDSLNEEAQHGKEDSCKGEESADSIEDSSLCRELDDSPPTSVGEAKSRVEDALRELMEEGIPFVHHESIKWGKQLGKGAFGTVKLASCVLFGQIENAAIKTITASDREFNERLKSFKAEALISWRACAKKRTNSQLRSRVCNIYAISYHVVHEDVGPSAHLHLLIEHIPGSIDLHKEISGSKSWSNLRCDGKDTGRRLRSRYVTIDEDGDVFAYVMPRARKLHFAVELSWGLAELRRADIVHCDVKPSNALLQEKRRGKSPGVILIDFGEANFSEQAKDWNAGTPGYQAPEVEEEGASFASDVYSLGVSLIELWTGDVWQGAETRGEGEPGMRREILDALKRVQAADPQVAKILRRCISKDPNKRPSARRLGSMFHRLQYKRKLERLMFPYKKP</sequence>
<dbReference type="SUPFAM" id="SSF56112">
    <property type="entry name" value="Protein kinase-like (PK-like)"/>
    <property type="match status" value="1"/>
</dbReference>
<dbReference type="Proteomes" id="UP000011087">
    <property type="component" value="Unassembled WGS sequence"/>
</dbReference>
<gene>
    <name evidence="14" type="ORF">GUITHDRAFT_106323</name>
</gene>
<evidence type="ECO:0000259" key="12">
    <source>
        <dbReference type="PROSITE" id="PS50011"/>
    </source>
</evidence>
<dbReference type="InterPro" id="IPR053235">
    <property type="entry name" value="Ser_Thr_kinase"/>
</dbReference>
<dbReference type="GO" id="GO:0005524">
    <property type="term" value="F:ATP binding"/>
    <property type="evidence" value="ECO:0007669"/>
    <property type="project" value="UniProtKB-UniRule"/>
</dbReference>
<dbReference type="InterPro" id="IPR036872">
    <property type="entry name" value="CH_dom_sf"/>
</dbReference>